<organism evidence="2">
    <name type="scientific">Cuerna arida</name>
    <dbReference type="NCBI Taxonomy" id="1464854"/>
    <lineage>
        <taxon>Eukaryota</taxon>
        <taxon>Metazoa</taxon>
        <taxon>Ecdysozoa</taxon>
        <taxon>Arthropoda</taxon>
        <taxon>Hexapoda</taxon>
        <taxon>Insecta</taxon>
        <taxon>Pterygota</taxon>
        <taxon>Neoptera</taxon>
        <taxon>Paraneoptera</taxon>
        <taxon>Hemiptera</taxon>
        <taxon>Auchenorrhyncha</taxon>
        <taxon>Membracoidea</taxon>
        <taxon>Cicadellidae</taxon>
        <taxon>Cicadellinae</taxon>
        <taxon>Proconiini</taxon>
        <taxon>Cuerna</taxon>
    </lineage>
</organism>
<dbReference type="PANTHER" id="PTHR12268">
    <property type="entry name" value="E3 UBIQUITIN-PROTEIN LIGASE KCMF1"/>
    <property type="match status" value="1"/>
</dbReference>
<reference evidence="2" key="1">
    <citation type="submission" date="2015-11" db="EMBL/GenBank/DDBJ databases">
        <title>De novo transcriptome assembly of four potential Pierce s Disease insect vectors from Arizona vineyards.</title>
        <authorList>
            <person name="Tassone E.E."/>
        </authorList>
    </citation>
    <scope>NUCLEOTIDE SEQUENCE</scope>
</reference>
<dbReference type="AlphaFoldDB" id="A0A1B6EMC4"/>
<protein>
    <recommendedName>
        <fullName evidence="3">ZZ-type domain-containing protein</fullName>
    </recommendedName>
</protein>
<dbReference type="InterPro" id="IPR050774">
    <property type="entry name" value="KCMF1/Dystrophin"/>
</dbReference>
<proteinExistence type="predicted"/>
<accession>A0A1B6EMC4</accession>
<dbReference type="GO" id="GO:0099536">
    <property type="term" value="P:synaptic signaling"/>
    <property type="evidence" value="ECO:0007669"/>
    <property type="project" value="TreeGrafter"/>
</dbReference>
<dbReference type="GO" id="GO:0045202">
    <property type="term" value="C:synapse"/>
    <property type="evidence" value="ECO:0007669"/>
    <property type="project" value="TreeGrafter"/>
</dbReference>
<dbReference type="EMBL" id="GECZ01030716">
    <property type="protein sequence ID" value="JAS39053.1"/>
    <property type="molecule type" value="Transcribed_RNA"/>
</dbReference>
<sequence length="186" mass="21122">HYNLCQDCFWKGLVTPPHLLEHQVKEYSSSKSSNKHLTDTFRKSMRCLPSKTDQNTAVINFPDESEQKVNLTHIVPPSPLFTHNGFSGTFNKSPIDNSTIDSRCTARSLDSGRDDEHYLIARYAAKLAEKNVTDLNRAKSELSVINDSTESQKDLINQLEARNKEIMQQISNLKKQKSENCPKSPE</sequence>
<feature type="coiled-coil region" evidence="1">
    <location>
        <begin position="149"/>
        <end position="176"/>
    </location>
</feature>
<keyword evidence="1" id="KW-0175">Coiled coil</keyword>
<gene>
    <name evidence="2" type="ORF">g.48188</name>
</gene>
<feature type="non-terminal residue" evidence="2">
    <location>
        <position position="186"/>
    </location>
</feature>
<dbReference type="GO" id="GO:0005886">
    <property type="term" value="C:plasma membrane"/>
    <property type="evidence" value="ECO:0007669"/>
    <property type="project" value="TreeGrafter"/>
</dbReference>
<feature type="non-terminal residue" evidence="2">
    <location>
        <position position="1"/>
    </location>
</feature>
<evidence type="ECO:0000313" key="2">
    <source>
        <dbReference type="EMBL" id="JAS39053.1"/>
    </source>
</evidence>
<evidence type="ECO:0008006" key="3">
    <source>
        <dbReference type="Google" id="ProtNLM"/>
    </source>
</evidence>
<name>A0A1B6EMC4_9HEMI</name>
<dbReference type="PANTHER" id="PTHR12268:SF27">
    <property type="entry name" value="DYSTROBREVIN, ISOFORM F"/>
    <property type="match status" value="1"/>
</dbReference>
<evidence type="ECO:0000256" key="1">
    <source>
        <dbReference type="SAM" id="Coils"/>
    </source>
</evidence>